<dbReference type="PATRIC" id="fig|1237149.3.peg.1990"/>
<name>L8JUM0_9BACT</name>
<sequence length="338" mass="37403">MKKLLLITTLLSFNFALFAQWVEDGTIVTTLDPVGIGTNSPSNSLHVNGTMRLNGLSAMPTNATSNNSSNYVTNYDFKLTSANNGLFMTVSNTQNERKVYMQSGHNHTSYAEYTGILSLNPFGGNVGIGERDPLNTLHVNGTMRLNGTSSLPLNATSNNSSNYASKYDFKLSSSNNGFYMALSNNFNERKVYLRAGHEHSNFAEYVGVLALNPFGGNVGIGTTNPDAALAVKGQIHTQEVKVDLNGAVAPDYVFKESYELQSLEEVKHYVENYSHLPNIPSAKEMEENGIELKEMNLKLLEKVEELTLYLIQQNEINKAQAEEIKELKQQLEEVVKQK</sequence>
<dbReference type="eggNOG" id="COG1044">
    <property type="taxonomic scope" value="Bacteria"/>
</dbReference>
<protein>
    <recommendedName>
        <fullName evidence="5">Cell wall surface anchor family protein</fullName>
    </recommendedName>
</protein>
<accession>L8JUM0</accession>
<dbReference type="Proteomes" id="UP000011135">
    <property type="component" value="Unassembled WGS sequence"/>
</dbReference>
<evidence type="ECO:0000313" key="4">
    <source>
        <dbReference type="Proteomes" id="UP000011135"/>
    </source>
</evidence>
<dbReference type="EMBL" id="AMZN01000030">
    <property type="protein sequence ID" value="ELR71938.1"/>
    <property type="molecule type" value="Genomic_DNA"/>
</dbReference>
<feature type="chain" id="PRO_5003993452" description="Cell wall surface anchor family protein" evidence="2">
    <location>
        <begin position="20"/>
        <end position="338"/>
    </location>
</feature>
<evidence type="ECO:0000256" key="2">
    <source>
        <dbReference type="SAM" id="SignalP"/>
    </source>
</evidence>
<reference evidence="3 4" key="1">
    <citation type="submission" date="2012-12" db="EMBL/GenBank/DDBJ databases">
        <title>Genome assembly of Fulvivirga imtechensis AK7.</title>
        <authorList>
            <person name="Nupur N."/>
            <person name="Khatri I."/>
            <person name="Kumar R."/>
            <person name="Subramanian S."/>
            <person name="Pinnaka A."/>
        </authorList>
    </citation>
    <scope>NUCLEOTIDE SEQUENCE [LARGE SCALE GENOMIC DNA]</scope>
    <source>
        <strain evidence="3 4">AK7</strain>
    </source>
</reference>
<evidence type="ECO:0008006" key="5">
    <source>
        <dbReference type="Google" id="ProtNLM"/>
    </source>
</evidence>
<comment type="caution">
    <text evidence="3">The sequence shown here is derived from an EMBL/GenBank/DDBJ whole genome shotgun (WGS) entry which is preliminary data.</text>
</comment>
<keyword evidence="4" id="KW-1185">Reference proteome</keyword>
<organism evidence="3 4">
    <name type="scientific">Fulvivirga imtechensis AK7</name>
    <dbReference type="NCBI Taxonomy" id="1237149"/>
    <lineage>
        <taxon>Bacteria</taxon>
        <taxon>Pseudomonadati</taxon>
        <taxon>Bacteroidota</taxon>
        <taxon>Cytophagia</taxon>
        <taxon>Cytophagales</taxon>
        <taxon>Fulvivirgaceae</taxon>
        <taxon>Fulvivirga</taxon>
    </lineage>
</organism>
<feature type="signal peptide" evidence="2">
    <location>
        <begin position="1"/>
        <end position="19"/>
    </location>
</feature>
<evidence type="ECO:0000313" key="3">
    <source>
        <dbReference type="EMBL" id="ELR71938.1"/>
    </source>
</evidence>
<dbReference type="STRING" id="1237149.C900_02123"/>
<evidence type="ECO:0000256" key="1">
    <source>
        <dbReference type="SAM" id="Coils"/>
    </source>
</evidence>
<proteinExistence type="predicted"/>
<gene>
    <name evidence="3" type="ORF">C900_02123</name>
</gene>
<feature type="coiled-coil region" evidence="1">
    <location>
        <begin position="310"/>
        <end position="337"/>
    </location>
</feature>
<dbReference type="AlphaFoldDB" id="L8JUM0"/>
<keyword evidence="2" id="KW-0732">Signal</keyword>
<dbReference type="RefSeq" id="WP_009579485.1">
    <property type="nucleotide sequence ID" value="NZ_AMZN01000030.1"/>
</dbReference>
<keyword evidence="1" id="KW-0175">Coiled coil</keyword>
<dbReference type="CDD" id="cd22249">
    <property type="entry name" value="UDM1_RNF168_RNF169-like"/>
    <property type="match status" value="1"/>
</dbReference>
<dbReference type="OrthoDB" id="1163828at2"/>